<evidence type="ECO:0000256" key="1">
    <source>
        <dbReference type="SAM" id="SignalP"/>
    </source>
</evidence>
<name>A0ABX2FP75_9BACT</name>
<sequence length="262" mass="27690">MAPRLLILALALLAAGRAHAQDLLTKRNGDKLAVKVLEITPLEVKYRRTDNPDGPLISVYKSEVFMIRYANGAKDVFGAAPTPVLYPAVPRVSPTPAPTAAAVPPGPVVPGDVVLPDEEIHLSGPRLGFTVLTDGPLNRGRQEAGYGNLNPFLTQFGWQFETRLFRLPNGVSGLAEFVPLVGGLEQGKFVPSVSGILGVRGPKGFEFGLGPNLTPLGANVVLALGTSFRTSSGLNFPVNLAVVPGNGGARISLLFGFNSRHR</sequence>
<evidence type="ECO:0000313" key="2">
    <source>
        <dbReference type="EMBL" id="NRT18279.1"/>
    </source>
</evidence>
<gene>
    <name evidence="2" type="ORF">HNP98_001096</name>
</gene>
<dbReference type="RefSeq" id="WP_173809034.1">
    <property type="nucleotide sequence ID" value="NZ_JABSNP010000004.1"/>
</dbReference>
<accession>A0ABX2FP75</accession>
<keyword evidence="1" id="KW-0732">Signal</keyword>
<proteinExistence type="predicted"/>
<dbReference type="EMBL" id="JABSNP010000004">
    <property type="protein sequence ID" value="NRT18279.1"/>
    <property type="molecule type" value="Genomic_DNA"/>
</dbReference>
<organism evidence="2 3">
    <name type="scientific">Hymenobacter caeli</name>
    <dbReference type="NCBI Taxonomy" id="2735894"/>
    <lineage>
        <taxon>Bacteria</taxon>
        <taxon>Pseudomonadati</taxon>
        <taxon>Bacteroidota</taxon>
        <taxon>Cytophagia</taxon>
        <taxon>Cytophagales</taxon>
        <taxon>Hymenobacteraceae</taxon>
        <taxon>Hymenobacter</taxon>
    </lineage>
</organism>
<feature type="signal peptide" evidence="1">
    <location>
        <begin position="1"/>
        <end position="20"/>
    </location>
</feature>
<reference evidence="2 3" key="1">
    <citation type="submission" date="2020-05" db="EMBL/GenBank/DDBJ databases">
        <title>Genomic Encyclopedia of Type Strains, Phase IV (KMG-V): Genome sequencing to study the core and pangenomes of soil and plant-associated prokaryotes.</title>
        <authorList>
            <person name="Whitman W."/>
        </authorList>
    </citation>
    <scope>NUCLEOTIDE SEQUENCE [LARGE SCALE GENOMIC DNA]</scope>
    <source>
        <strain evidence="2 3">9A</strain>
    </source>
</reference>
<evidence type="ECO:0000313" key="3">
    <source>
        <dbReference type="Proteomes" id="UP000779507"/>
    </source>
</evidence>
<dbReference type="Proteomes" id="UP000779507">
    <property type="component" value="Unassembled WGS sequence"/>
</dbReference>
<comment type="caution">
    <text evidence="2">The sequence shown here is derived from an EMBL/GenBank/DDBJ whole genome shotgun (WGS) entry which is preliminary data.</text>
</comment>
<protein>
    <submittedName>
        <fullName evidence="2">Uncharacterized protein</fullName>
    </submittedName>
</protein>
<keyword evidence="3" id="KW-1185">Reference proteome</keyword>
<feature type="chain" id="PRO_5045579194" evidence="1">
    <location>
        <begin position="21"/>
        <end position="262"/>
    </location>
</feature>